<dbReference type="EMBL" id="QCYY01002897">
    <property type="protein sequence ID" value="ROT66732.1"/>
    <property type="molecule type" value="Genomic_DNA"/>
</dbReference>
<name>A0A423SR73_PENVA</name>
<accession>A0A423SR73</accession>
<protein>
    <submittedName>
        <fullName evidence="1">Uncharacterized protein</fullName>
    </submittedName>
</protein>
<dbReference type="Proteomes" id="UP000283509">
    <property type="component" value="Unassembled WGS sequence"/>
</dbReference>
<reference evidence="1 2" key="2">
    <citation type="submission" date="2019-01" db="EMBL/GenBank/DDBJ databases">
        <title>The decoding of complex shrimp genome reveals the adaptation for benthos swimmer, frequently molting mechanism and breeding impact on genome.</title>
        <authorList>
            <person name="Sun Y."/>
            <person name="Gao Y."/>
            <person name="Yu Y."/>
        </authorList>
    </citation>
    <scope>NUCLEOTIDE SEQUENCE [LARGE SCALE GENOMIC DNA]</scope>
    <source>
        <tissue evidence="1">Muscle</tissue>
    </source>
</reference>
<evidence type="ECO:0000313" key="1">
    <source>
        <dbReference type="EMBL" id="ROT66732.1"/>
    </source>
</evidence>
<sequence length="172" mass="20215">MERRQWLILETNADEAGAVVQVPPSLDHLRQDDLPPNSHPKFHLRCLRDRRRHILRPVIPGNYVVRRPKISCSWRRRRRTRTNRPRWRRVWRRFAPMSRLGFTAECGGGRKDAATQHGNRSLHLHLRRHRVCGHLDSAAAFVVIRDWPNRRGAATPSPLSLPRLLCFAETWP</sequence>
<gene>
    <name evidence="1" type="ORF">C7M84_015225</name>
</gene>
<reference evidence="1 2" key="1">
    <citation type="submission" date="2018-04" db="EMBL/GenBank/DDBJ databases">
        <authorList>
            <person name="Zhang X."/>
            <person name="Yuan J."/>
            <person name="Li F."/>
            <person name="Xiang J."/>
        </authorList>
    </citation>
    <scope>NUCLEOTIDE SEQUENCE [LARGE SCALE GENOMIC DNA]</scope>
    <source>
        <tissue evidence="1">Muscle</tissue>
    </source>
</reference>
<organism evidence="1 2">
    <name type="scientific">Penaeus vannamei</name>
    <name type="common">Whiteleg shrimp</name>
    <name type="synonym">Litopenaeus vannamei</name>
    <dbReference type="NCBI Taxonomy" id="6689"/>
    <lineage>
        <taxon>Eukaryota</taxon>
        <taxon>Metazoa</taxon>
        <taxon>Ecdysozoa</taxon>
        <taxon>Arthropoda</taxon>
        <taxon>Crustacea</taxon>
        <taxon>Multicrustacea</taxon>
        <taxon>Malacostraca</taxon>
        <taxon>Eumalacostraca</taxon>
        <taxon>Eucarida</taxon>
        <taxon>Decapoda</taxon>
        <taxon>Dendrobranchiata</taxon>
        <taxon>Penaeoidea</taxon>
        <taxon>Penaeidae</taxon>
        <taxon>Penaeus</taxon>
    </lineage>
</organism>
<comment type="caution">
    <text evidence="1">The sequence shown here is derived from an EMBL/GenBank/DDBJ whole genome shotgun (WGS) entry which is preliminary data.</text>
</comment>
<proteinExistence type="predicted"/>
<evidence type="ECO:0000313" key="2">
    <source>
        <dbReference type="Proteomes" id="UP000283509"/>
    </source>
</evidence>
<keyword evidence="2" id="KW-1185">Reference proteome</keyword>
<dbReference type="AlphaFoldDB" id="A0A423SR73"/>